<keyword evidence="2" id="KW-1185">Reference proteome</keyword>
<dbReference type="InterPro" id="IPR012340">
    <property type="entry name" value="NA-bd_OB-fold"/>
</dbReference>
<accession>A0ABU6W634</accession>
<proteinExistence type="predicted"/>
<evidence type="ECO:0000313" key="1">
    <source>
        <dbReference type="EMBL" id="MED6180035.1"/>
    </source>
</evidence>
<evidence type="ECO:0000313" key="2">
    <source>
        <dbReference type="Proteomes" id="UP001341840"/>
    </source>
</evidence>
<protein>
    <submittedName>
        <fullName evidence="1">Uncharacterized protein</fullName>
    </submittedName>
</protein>
<reference evidence="1 2" key="1">
    <citation type="journal article" date="2023" name="Plants (Basel)">
        <title>Bridging the Gap: Combining Genomics and Transcriptomics Approaches to Understand Stylosanthes scabra, an Orphan Legume from the Brazilian Caatinga.</title>
        <authorList>
            <person name="Ferreira-Neto J.R.C."/>
            <person name="da Silva M.D."/>
            <person name="Binneck E."/>
            <person name="de Melo N.F."/>
            <person name="da Silva R.H."/>
            <person name="de Melo A.L.T.M."/>
            <person name="Pandolfi V."/>
            <person name="Bustamante F.O."/>
            <person name="Brasileiro-Vidal A.C."/>
            <person name="Benko-Iseppon A.M."/>
        </authorList>
    </citation>
    <scope>NUCLEOTIDE SEQUENCE [LARGE SCALE GENOMIC DNA]</scope>
    <source>
        <tissue evidence="1">Leaves</tissue>
    </source>
</reference>
<organism evidence="1 2">
    <name type="scientific">Stylosanthes scabra</name>
    <dbReference type="NCBI Taxonomy" id="79078"/>
    <lineage>
        <taxon>Eukaryota</taxon>
        <taxon>Viridiplantae</taxon>
        <taxon>Streptophyta</taxon>
        <taxon>Embryophyta</taxon>
        <taxon>Tracheophyta</taxon>
        <taxon>Spermatophyta</taxon>
        <taxon>Magnoliopsida</taxon>
        <taxon>eudicotyledons</taxon>
        <taxon>Gunneridae</taxon>
        <taxon>Pentapetalae</taxon>
        <taxon>rosids</taxon>
        <taxon>fabids</taxon>
        <taxon>Fabales</taxon>
        <taxon>Fabaceae</taxon>
        <taxon>Papilionoideae</taxon>
        <taxon>50 kb inversion clade</taxon>
        <taxon>dalbergioids sensu lato</taxon>
        <taxon>Dalbergieae</taxon>
        <taxon>Pterocarpus clade</taxon>
        <taxon>Stylosanthes</taxon>
    </lineage>
</organism>
<sequence length="187" mass="20972">MKYSQATHLINFIVEVVGKENPRDVTMQNTGRETKRLVIVVDYEFSTLLLERLLEASPTMLGRISQVTSYGNKNEVDELIKGKASVITIDDLPHMIKICGRIVALNVGSNDWFYTACAGTGCAKKVFWSGVGEFKCPFYNKKTGRPTTREVKMLHGKSSEKLKGELVEGDDDYPPSLNKLLERNLLI</sequence>
<dbReference type="Proteomes" id="UP001341840">
    <property type="component" value="Unassembled WGS sequence"/>
</dbReference>
<dbReference type="SUPFAM" id="SSF50249">
    <property type="entry name" value="Nucleic acid-binding proteins"/>
    <property type="match status" value="1"/>
</dbReference>
<gene>
    <name evidence="1" type="ORF">PIB30_006524</name>
</gene>
<name>A0ABU6W634_9FABA</name>
<dbReference type="Gene3D" id="2.40.50.140">
    <property type="entry name" value="Nucleic acid-binding proteins"/>
    <property type="match status" value="1"/>
</dbReference>
<comment type="caution">
    <text evidence="1">The sequence shown here is derived from an EMBL/GenBank/DDBJ whole genome shotgun (WGS) entry which is preliminary data.</text>
</comment>
<dbReference type="EMBL" id="JASCZI010181256">
    <property type="protein sequence ID" value="MED6180035.1"/>
    <property type="molecule type" value="Genomic_DNA"/>
</dbReference>